<name>A0A5C3LG23_9AGAR</name>
<evidence type="ECO:0000313" key="2">
    <source>
        <dbReference type="EMBL" id="TFK32089.1"/>
    </source>
</evidence>
<keyword evidence="3" id="KW-1185">Reference proteome</keyword>
<dbReference type="STRING" id="68775.A0A5C3LG23"/>
<dbReference type="AlphaFoldDB" id="A0A5C3LG23"/>
<evidence type="ECO:0000313" key="3">
    <source>
        <dbReference type="Proteomes" id="UP000308652"/>
    </source>
</evidence>
<gene>
    <name evidence="2" type="ORF">BDQ12DRAFT_671351</name>
</gene>
<proteinExistence type="predicted"/>
<feature type="region of interest" description="Disordered" evidence="1">
    <location>
        <begin position="1"/>
        <end position="27"/>
    </location>
</feature>
<organism evidence="2 3">
    <name type="scientific">Crucibulum laeve</name>
    <dbReference type="NCBI Taxonomy" id="68775"/>
    <lineage>
        <taxon>Eukaryota</taxon>
        <taxon>Fungi</taxon>
        <taxon>Dikarya</taxon>
        <taxon>Basidiomycota</taxon>
        <taxon>Agaricomycotina</taxon>
        <taxon>Agaricomycetes</taxon>
        <taxon>Agaricomycetidae</taxon>
        <taxon>Agaricales</taxon>
        <taxon>Agaricineae</taxon>
        <taxon>Nidulariaceae</taxon>
        <taxon>Crucibulum</taxon>
    </lineage>
</organism>
<accession>A0A5C3LG23</accession>
<dbReference type="Proteomes" id="UP000308652">
    <property type="component" value="Unassembled WGS sequence"/>
</dbReference>
<dbReference type="EMBL" id="ML213687">
    <property type="protein sequence ID" value="TFK32089.1"/>
    <property type="molecule type" value="Genomic_DNA"/>
</dbReference>
<dbReference type="OrthoDB" id="2788229at2759"/>
<dbReference type="SUPFAM" id="SSF81383">
    <property type="entry name" value="F-box domain"/>
    <property type="match status" value="1"/>
</dbReference>
<evidence type="ECO:0008006" key="4">
    <source>
        <dbReference type="Google" id="ProtNLM"/>
    </source>
</evidence>
<sequence length="305" mass="34146">MPGTVPLDVQALPPENSESDDGDTPINPPVVPFELIENIIDYLHGDPRTLKECALVCSSWVVPSRYHLFRSWNISASSFNNTIRATFDLTDREDNDKHTIVMSSIRHLTIRDKGTSGGCDEVFRDCIVICTENFRSVTKLTLTEIPYLAGGCGWCTLREMVAPNGFFSSITTLEIFSLYIFAFEDIFDIISDFPALRDLRYRSYCGVREEKLTPRTGSPPVGLTTLEIGYNNECLPPAKFGSIDHCFTQPLFNWLISGNFHSMEVIKLGNVTSTDWKAIGKYLALLGPSLKCLGVELDSYNTWMG</sequence>
<dbReference type="InterPro" id="IPR036047">
    <property type="entry name" value="F-box-like_dom_sf"/>
</dbReference>
<dbReference type="SUPFAM" id="SSF52047">
    <property type="entry name" value="RNI-like"/>
    <property type="match status" value="1"/>
</dbReference>
<evidence type="ECO:0000256" key="1">
    <source>
        <dbReference type="SAM" id="MobiDB-lite"/>
    </source>
</evidence>
<reference evidence="2 3" key="1">
    <citation type="journal article" date="2019" name="Nat. Ecol. Evol.">
        <title>Megaphylogeny resolves global patterns of mushroom evolution.</title>
        <authorList>
            <person name="Varga T."/>
            <person name="Krizsan K."/>
            <person name="Foldi C."/>
            <person name="Dima B."/>
            <person name="Sanchez-Garcia M."/>
            <person name="Sanchez-Ramirez S."/>
            <person name="Szollosi G.J."/>
            <person name="Szarkandi J.G."/>
            <person name="Papp V."/>
            <person name="Albert L."/>
            <person name="Andreopoulos W."/>
            <person name="Angelini C."/>
            <person name="Antonin V."/>
            <person name="Barry K.W."/>
            <person name="Bougher N.L."/>
            <person name="Buchanan P."/>
            <person name="Buyck B."/>
            <person name="Bense V."/>
            <person name="Catcheside P."/>
            <person name="Chovatia M."/>
            <person name="Cooper J."/>
            <person name="Damon W."/>
            <person name="Desjardin D."/>
            <person name="Finy P."/>
            <person name="Geml J."/>
            <person name="Haridas S."/>
            <person name="Hughes K."/>
            <person name="Justo A."/>
            <person name="Karasinski D."/>
            <person name="Kautmanova I."/>
            <person name="Kiss B."/>
            <person name="Kocsube S."/>
            <person name="Kotiranta H."/>
            <person name="LaButti K.M."/>
            <person name="Lechner B.E."/>
            <person name="Liimatainen K."/>
            <person name="Lipzen A."/>
            <person name="Lukacs Z."/>
            <person name="Mihaltcheva S."/>
            <person name="Morgado L.N."/>
            <person name="Niskanen T."/>
            <person name="Noordeloos M.E."/>
            <person name="Ohm R.A."/>
            <person name="Ortiz-Santana B."/>
            <person name="Ovrebo C."/>
            <person name="Racz N."/>
            <person name="Riley R."/>
            <person name="Savchenko A."/>
            <person name="Shiryaev A."/>
            <person name="Soop K."/>
            <person name="Spirin V."/>
            <person name="Szebenyi C."/>
            <person name="Tomsovsky M."/>
            <person name="Tulloss R.E."/>
            <person name="Uehling J."/>
            <person name="Grigoriev I.V."/>
            <person name="Vagvolgyi C."/>
            <person name="Papp T."/>
            <person name="Martin F.M."/>
            <person name="Miettinen O."/>
            <person name="Hibbett D.S."/>
            <person name="Nagy L.G."/>
        </authorList>
    </citation>
    <scope>NUCLEOTIDE SEQUENCE [LARGE SCALE GENOMIC DNA]</scope>
    <source>
        <strain evidence="2 3">CBS 166.37</strain>
    </source>
</reference>
<protein>
    <recommendedName>
        <fullName evidence="4">F-box domain-containing protein</fullName>
    </recommendedName>
</protein>